<reference evidence="7 8" key="1">
    <citation type="submission" date="2018-04" db="EMBL/GenBank/DDBJ databases">
        <title>Genomic Encyclopedia of Archaeal and Bacterial Type Strains, Phase II (KMG-II): from individual species to whole genera.</title>
        <authorList>
            <person name="Goeker M."/>
        </authorList>
    </citation>
    <scope>NUCLEOTIDE SEQUENCE [LARGE SCALE GENOMIC DNA]</scope>
    <source>
        <strain evidence="7 8">DSM 45169</strain>
    </source>
</reference>
<evidence type="ECO:0000256" key="3">
    <source>
        <dbReference type="ARBA" id="ARBA00022692"/>
    </source>
</evidence>
<feature type="transmembrane region" description="Helical" evidence="6">
    <location>
        <begin position="268"/>
        <end position="290"/>
    </location>
</feature>
<evidence type="ECO:0000256" key="2">
    <source>
        <dbReference type="ARBA" id="ARBA00008974"/>
    </source>
</evidence>
<keyword evidence="8" id="KW-1185">Reference proteome</keyword>
<sequence>MRDLNTGFFVKDDFPRQPVPLVDRRGWILIALVWIGYGTDLVGASLGVYLASGMAVKDALISIWVANLIMGIIGGLLSYIGGSTGLSTAMISRFVFGEIGSRILSIALFIMLLGFFGIEAGLFGDSAQYILQAVFGVEFSGHWLAVIGALLMTLTATFGYFVIERLSSVAVPLMLFLLSGLIGKIAAHSSDQWLFIGPESGMVITMGSAISLVVGSWIGICVVSPDIARWAKSKKAAFLSGFFGLLIGNSMMMSAAVIMARITGSDDVIQVMIGVGWGAWAAVILILAQWTTNDNLLYSGGLSMSNIFRSVPKFMLTLGIGLFGTLLTYLKFVDSLVQFVGILAVVFAPVAAIYLVEFFLLNRTRFLFAFIQNKQVAPIYWTSMFSWIAAAIVGLVTMPTVEGGFELFTITGAPGLDAFLVAALLHFLVGKSVQKLSKKQTEEGVANA</sequence>
<proteinExistence type="inferred from homology"/>
<dbReference type="InterPro" id="IPR001248">
    <property type="entry name" value="Pur-cyt_permease"/>
</dbReference>
<keyword evidence="3 6" id="KW-0812">Transmembrane</keyword>
<evidence type="ECO:0000313" key="8">
    <source>
        <dbReference type="Proteomes" id="UP000241639"/>
    </source>
</evidence>
<feature type="transmembrane region" description="Helical" evidence="6">
    <location>
        <begin position="103"/>
        <end position="123"/>
    </location>
</feature>
<dbReference type="AlphaFoldDB" id="A0A2T4Z3Y0"/>
<accession>A0A2T4Z3Y0</accession>
<dbReference type="InterPro" id="IPR030191">
    <property type="entry name" value="CodB"/>
</dbReference>
<comment type="subcellular location">
    <subcellularLocation>
        <location evidence="1">Membrane</location>
        <topology evidence="1">Multi-pass membrane protein</topology>
    </subcellularLocation>
</comment>
<feature type="transmembrane region" description="Helical" evidence="6">
    <location>
        <begin position="26"/>
        <end position="49"/>
    </location>
</feature>
<dbReference type="PANTHER" id="PTHR30569:SF0">
    <property type="entry name" value="CYTOSINE PERMEASE"/>
    <property type="match status" value="1"/>
</dbReference>
<feature type="transmembrane region" description="Helical" evidence="6">
    <location>
        <begin position="170"/>
        <end position="189"/>
    </location>
</feature>
<feature type="transmembrane region" description="Helical" evidence="6">
    <location>
        <begin position="143"/>
        <end position="163"/>
    </location>
</feature>
<dbReference type="EMBL" id="PZZP01000002">
    <property type="protein sequence ID" value="PTM56603.1"/>
    <property type="molecule type" value="Genomic_DNA"/>
</dbReference>
<feature type="transmembrane region" description="Helical" evidence="6">
    <location>
        <begin position="311"/>
        <end position="330"/>
    </location>
</feature>
<evidence type="ECO:0000256" key="4">
    <source>
        <dbReference type="ARBA" id="ARBA00022989"/>
    </source>
</evidence>
<dbReference type="PANTHER" id="PTHR30569">
    <property type="entry name" value="CYTOSINE TRANSPORTER CODB"/>
    <property type="match status" value="1"/>
</dbReference>
<protein>
    <submittedName>
        <fullName evidence="7">Cytosine permease</fullName>
    </submittedName>
</protein>
<evidence type="ECO:0000313" key="7">
    <source>
        <dbReference type="EMBL" id="PTM56603.1"/>
    </source>
</evidence>
<dbReference type="CDD" id="cd11484">
    <property type="entry name" value="SLC-NCS1sbd_CobB-like"/>
    <property type="match status" value="1"/>
</dbReference>
<dbReference type="Pfam" id="PF02133">
    <property type="entry name" value="Transp_cyt_pur"/>
    <property type="match status" value="1"/>
</dbReference>
<feature type="transmembrane region" description="Helical" evidence="6">
    <location>
        <begin position="236"/>
        <end position="262"/>
    </location>
</feature>
<comment type="caution">
    <text evidence="7">The sequence shown here is derived from an EMBL/GenBank/DDBJ whole genome shotgun (WGS) entry which is preliminary data.</text>
</comment>
<dbReference type="Gene3D" id="1.10.4160.10">
    <property type="entry name" value="Hydantoin permease"/>
    <property type="match status" value="1"/>
</dbReference>
<evidence type="ECO:0000256" key="6">
    <source>
        <dbReference type="SAM" id="Phobius"/>
    </source>
</evidence>
<feature type="transmembrane region" description="Helical" evidence="6">
    <location>
        <begin position="407"/>
        <end position="429"/>
    </location>
</feature>
<dbReference type="RefSeq" id="WP_107727928.1">
    <property type="nucleotide sequence ID" value="NZ_PZZP01000002.1"/>
</dbReference>
<feature type="transmembrane region" description="Helical" evidence="6">
    <location>
        <begin position="61"/>
        <end position="82"/>
    </location>
</feature>
<gene>
    <name evidence="7" type="ORF">C8J48_2925</name>
</gene>
<evidence type="ECO:0000256" key="5">
    <source>
        <dbReference type="ARBA" id="ARBA00023136"/>
    </source>
</evidence>
<organism evidence="7 8">
    <name type="scientific">Desmospora activa DSM 45169</name>
    <dbReference type="NCBI Taxonomy" id="1121389"/>
    <lineage>
        <taxon>Bacteria</taxon>
        <taxon>Bacillati</taxon>
        <taxon>Bacillota</taxon>
        <taxon>Bacilli</taxon>
        <taxon>Bacillales</taxon>
        <taxon>Thermoactinomycetaceae</taxon>
        <taxon>Desmospora</taxon>
    </lineage>
</organism>
<comment type="similarity">
    <text evidence="2">Belongs to the purine-cytosine permease (2.A.39) family.</text>
</comment>
<keyword evidence="4 6" id="KW-1133">Transmembrane helix</keyword>
<feature type="transmembrane region" description="Helical" evidence="6">
    <location>
        <begin position="201"/>
        <end position="224"/>
    </location>
</feature>
<feature type="transmembrane region" description="Helical" evidence="6">
    <location>
        <begin position="380"/>
        <end position="401"/>
    </location>
</feature>
<dbReference type="GO" id="GO:0015209">
    <property type="term" value="F:cytosine transmembrane transporter activity"/>
    <property type="evidence" value="ECO:0007669"/>
    <property type="project" value="InterPro"/>
</dbReference>
<dbReference type="Proteomes" id="UP000241639">
    <property type="component" value="Unassembled WGS sequence"/>
</dbReference>
<dbReference type="OrthoDB" id="9780088at2"/>
<name>A0A2T4Z3Y0_9BACL</name>
<keyword evidence="5 6" id="KW-0472">Membrane</keyword>
<evidence type="ECO:0000256" key="1">
    <source>
        <dbReference type="ARBA" id="ARBA00004141"/>
    </source>
</evidence>
<dbReference type="GO" id="GO:0005886">
    <property type="term" value="C:plasma membrane"/>
    <property type="evidence" value="ECO:0007669"/>
    <property type="project" value="TreeGrafter"/>
</dbReference>
<feature type="transmembrane region" description="Helical" evidence="6">
    <location>
        <begin position="336"/>
        <end position="360"/>
    </location>
</feature>